<evidence type="ECO:0000313" key="2">
    <source>
        <dbReference type="EMBL" id="EEE68346.1"/>
    </source>
</evidence>
<organism evidence="2">
    <name type="scientific">Oryza sativa subsp. japonica</name>
    <name type="common">Rice</name>
    <dbReference type="NCBI Taxonomy" id="39947"/>
    <lineage>
        <taxon>Eukaryota</taxon>
        <taxon>Viridiplantae</taxon>
        <taxon>Streptophyta</taxon>
        <taxon>Embryophyta</taxon>
        <taxon>Tracheophyta</taxon>
        <taxon>Spermatophyta</taxon>
        <taxon>Magnoliopsida</taxon>
        <taxon>Liliopsida</taxon>
        <taxon>Poales</taxon>
        <taxon>Poaceae</taxon>
        <taxon>BOP clade</taxon>
        <taxon>Oryzoideae</taxon>
        <taxon>Oryzeae</taxon>
        <taxon>Oryzinae</taxon>
        <taxon>Oryza</taxon>
        <taxon>Oryza sativa</taxon>
    </lineage>
</organism>
<gene>
    <name evidence="2" type="ORF">OsJ_26646</name>
</gene>
<reference evidence="2" key="2">
    <citation type="submission" date="2008-12" db="EMBL/GenBank/DDBJ databases">
        <title>Improved gene annotation of the rice (Oryza sativa) genomes.</title>
        <authorList>
            <person name="Wang J."/>
            <person name="Li R."/>
            <person name="Fan W."/>
            <person name="Huang Q."/>
            <person name="Zhang J."/>
            <person name="Zhou Y."/>
            <person name="Hu Y."/>
            <person name="Zi S."/>
            <person name="Li J."/>
            <person name="Ni P."/>
            <person name="Zheng H."/>
            <person name="Zhang Y."/>
            <person name="Zhao M."/>
            <person name="Hao Q."/>
            <person name="McDermott J."/>
            <person name="Samudrala R."/>
            <person name="Kristiansen K."/>
            <person name="Wong G.K.-S."/>
        </authorList>
    </citation>
    <scope>NUCLEOTIDE SEQUENCE</scope>
</reference>
<protein>
    <submittedName>
        <fullName evidence="2">Uncharacterized protein</fullName>
    </submittedName>
</protein>
<feature type="region of interest" description="Disordered" evidence="1">
    <location>
        <begin position="1"/>
        <end position="24"/>
    </location>
</feature>
<evidence type="ECO:0000256" key="1">
    <source>
        <dbReference type="SAM" id="MobiDB-lite"/>
    </source>
</evidence>
<dbReference type="AlphaFoldDB" id="B9FZX9"/>
<reference evidence="2" key="1">
    <citation type="journal article" date="2005" name="PLoS Biol.">
        <title>The genomes of Oryza sativa: a history of duplications.</title>
        <authorList>
            <person name="Yu J."/>
            <person name="Wang J."/>
            <person name="Lin W."/>
            <person name="Li S."/>
            <person name="Li H."/>
            <person name="Zhou J."/>
            <person name="Ni P."/>
            <person name="Dong W."/>
            <person name="Hu S."/>
            <person name="Zeng C."/>
            <person name="Zhang J."/>
            <person name="Zhang Y."/>
            <person name="Li R."/>
            <person name="Xu Z."/>
            <person name="Li S."/>
            <person name="Li X."/>
            <person name="Zheng H."/>
            <person name="Cong L."/>
            <person name="Lin L."/>
            <person name="Yin J."/>
            <person name="Geng J."/>
            <person name="Li G."/>
            <person name="Shi J."/>
            <person name="Liu J."/>
            <person name="Lv H."/>
            <person name="Li J."/>
            <person name="Wang J."/>
            <person name="Deng Y."/>
            <person name="Ran L."/>
            <person name="Shi X."/>
            <person name="Wang X."/>
            <person name="Wu Q."/>
            <person name="Li C."/>
            <person name="Ren X."/>
            <person name="Wang J."/>
            <person name="Wang X."/>
            <person name="Li D."/>
            <person name="Liu D."/>
            <person name="Zhang X."/>
            <person name="Ji Z."/>
            <person name="Zhao W."/>
            <person name="Sun Y."/>
            <person name="Zhang Z."/>
            <person name="Bao J."/>
            <person name="Han Y."/>
            <person name="Dong L."/>
            <person name="Ji J."/>
            <person name="Chen P."/>
            <person name="Wu S."/>
            <person name="Liu J."/>
            <person name="Xiao Y."/>
            <person name="Bu D."/>
            <person name="Tan J."/>
            <person name="Yang L."/>
            <person name="Ye C."/>
            <person name="Zhang J."/>
            <person name="Xu J."/>
            <person name="Zhou Y."/>
            <person name="Yu Y."/>
            <person name="Zhang B."/>
            <person name="Zhuang S."/>
            <person name="Wei H."/>
            <person name="Liu B."/>
            <person name="Lei M."/>
            <person name="Yu H."/>
            <person name="Li Y."/>
            <person name="Xu H."/>
            <person name="Wei S."/>
            <person name="He X."/>
            <person name="Fang L."/>
            <person name="Zhang Z."/>
            <person name="Zhang Y."/>
            <person name="Huang X."/>
            <person name="Su Z."/>
            <person name="Tong W."/>
            <person name="Li J."/>
            <person name="Tong Z."/>
            <person name="Li S."/>
            <person name="Ye J."/>
            <person name="Wang L."/>
            <person name="Fang L."/>
            <person name="Lei T."/>
            <person name="Chen C."/>
            <person name="Chen H."/>
            <person name="Xu Z."/>
            <person name="Li H."/>
            <person name="Huang H."/>
            <person name="Zhang F."/>
            <person name="Xu H."/>
            <person name="Li N."/>
            <person name="Zhao C."/>
            <person name="Li S."/>
            <person name="Dong L."/>
            <person name="Huang Y."/>
            <person name="Li L."/>
            <person name="Xi Y."/>
            <person name="Qi Q."/>
            <person name="Li W."/>
            <person name="Zhang B."/>
            <person name="Hu W."/>
            <person name="Zhang Y."/>
            <person name="Tian X."/>
            <person name="Jiao Y."/>
            <person name="Liang X."/>
            <person name="Jin J."/>
            <person name="Gao L."/>
            <person name="Zheng W."/>
            <person name="Hao B."/>
            <person name="Liu S."/>
            <person name="Wang W."/>
            <person name="Yuan L."/>
            <person name="Cao M."/>
            <person name="McDermott J."/>
            <person name="Samudrala R."/>
            <person name="Wang J."/>
            <person name="Wong G.K."/>
            <person name="Yang H."/>
        </authorList>
    </citation>
    <scope>NUCLEOTIDE SEQUENCE [LARGE SCALE GENOMIC DNA]</scope>
</reference>
<dbReference type="Proteomes" id="UP000007752">
    <property type="component" value="Chromosome 8"/>
</dbReference>
<dbReference type="EMBL" id="CM000145">
    <property type="protein sequence ID" value="EEE68346.1"/>
    <property type="molecule type" value="Genomic_DNA"/>
</dbReference>
<proteinExistence type="predicted"/>
<sequence>MAGGRSGATTLGRGGSAALGSGYGNNNGGCGDILGRAVSAAQEAVAATMTVGGNDGGQRGQQILRCHPWERLRRRR</sequence>
<name>B9FZX9_ORYSJ</name>
<accession>B9FZX9</accession>